<protein>
    <submittedName>
        <fullName evidence="1">Uncharacterized protein</fullName>
    </submittedName>
</protein>
<sequence length="61" mass="7276">MRWLSYLPVWPKFKKEEYFVNNPVDVEHNQKSTVDDENKSQDACSFHTKECSIPNNDSDQR</sequence>
<name>A0A5B7EGT4_PORTR</name>
<dbReference type="OrthoDB" id="6373439at2759"/>
<dbReference type="AlphaFoldDB" id="A0A5B7EGT4"/>
<dbReference type="EMBL" id="VSRR010002498">
    <property type="protein sequence ID" value="MPC31754.1"/>
    <property type="molecule type" value="Genomic_DNA"/>
</dbReference>
<reference evidence="1 2" key="1">
    <citation type="submission" date="2019-05" db="EMBL/GenBank/DDBJ databases">
        <title>Another draft genome of Portunus trituberculatus and its Hox gene families provides insights of decapod evolution.</title>
        <authorList>
            <person name="Jeong J.-H."/>
            <person name="Song I."/>
            <person name="Kim S."/>
            <person name="Choi T."/>
            <person name="Kim D."/>
            <person name="Ryu S."/>
            <person name="Kim W."/>
        </authorList>
    </citation>
    <scope>NUCLEOTIDE SEQUENCE [LARGE SCALE GENOMIC DNA]</scope>
    <source>
        <tissue evidence="1">Muscle</tissue>
    </source>
</reference>
<keyword evidence="2" id="KW-1185">Reference proteome</keyword>
<organism evidence="1 2">
    <name type="scientific">Portunus trituberculatus</name>
    <name type="common">Swimming crab</name>
    <name type="synonym">Neptunus trituberculatus</name>
    <dbReference type="NCBI Taxonomy" id="210409"/>
    <lineage>
        <taxon>Eukaryota</taxon>
        <taxon>Metazoa</taxon>
        <taxon>Ecdysozoa</taxon>
        <taxon>Arthropoda</taxon>
        <taxon>Crustacea</taxon>
        <taxon>Multicrustacea</taxon>
        <taxon>Malacostraca</taxon>
        <taxon>Eumalacostraca</taxon>
        <taxon>Eucarida</taxon>
        <taxon>Decapoda</taxon>
        <taxon>Pleocyemata</taxon>
        <taxon>Brachyura</taxon>
        <taxon>Eubrachyura</taxon>
        <taxon>Portunoidea</taxon>
        <taxon>Portunidae</taxon>
        <taxon>Portuninae</taxon>
        <taxon>Portunus</taxon>
    </lineage>
</organism>
<accession>A0A5B7EGT4</accession>
<proteinExistence type="predicted"/>
<dbReference type="Proteomes" id="UP000324222">
    <property type="component" value="Unassembled WGS sequence"/>
</dbReference>
<gene>
    <name evidence="1" type="ORF">E2C01_025051</name>
</gene>
<evidence type="ECO:0000313" key="1">
    <source>
        <dbReference type="EMBL" id="MPC31754.1"/>
    </source>
</evidence>
<comment type="caution">
    <text evidence="1">The sequence shown here is derived from an EMBL/GenBank/DDBJ whole genome shotgun (WGS) entry which is preliminary data.</text>
</comment>
<evidence type="ECO:0000313" key="2">
    <source>
        <dbReference type="Proteomes" id="UP000324222"/>
    </source>
</evidence>